<protein>
    <submittedName>
        <fullName evidence="1">Plug domain-containing protein</fullName>
    </submittedName>
</protein>
<sequence length="815" mass="92203">MKNNYSHRLNLTTKHLTSLLILIIFILNTTKALSQKPNLKETIENAYAKYFNAERETIYLHFNKHTFLTNEPIWFKGYVYDKKNGIPYITTSNVYVTLYDKNGKEIETKLFYCENGMFTGSFDVGPSLATGYYFFKAYTNWMKNFKEDESFTSSPIQILNEHSNQETTNNKILDYDLQFLPEGGHCIADVTNSIGFKIINCSGESVEIEGIITDSNDKTIMPFKSNTFGMGKFDLLMKKGETYNAIYNINGKNYKTPLPQSEALGYSFSVNNHINTNMVYITLKTNKATQALEANKTYYLAIHQNNKSSITELNTSVLKTEYTIPISSKTLPYGVNTITLFDDELNPLLERMIFNPKNKDFMRATVEKTSSSSDSIGIKINLKDNKKIATSTSLSVSVLPLETKAINTNKSIISNLLIDPYINGSFENSEYYFNNFDRIKALHLDLVLLTQGWSKYSWEDIKNGEQELIIPFDKGVSITGTLNEPIDEDSNYQVHMFSLVNNINETKYIDNNKQFNFENYFIADSSKVHFNVLKNGKKITDPKLYARVISSGKTSLNQLFSIPNTCVFETLSIDTVNSYNDMEFEGELLDTINLHTKIVDKKAPLKNKKAYIGDAYSIGVKIDSIQERMYSFVSDIIDANGFMSYQALGRVIIINKRPISIKAGSSPLLIIDGANMGTDYDILYNMPLNQVDEIYFNKSGLGYGVRGGAGVISIFLKKSYGVGAKGDFKRYANTLITTGGFSPQKEFYIPLFYLNSPSNFMSYGAIDWKPKLTTNEKGSVEFNIKNTSIKKLLLIIEGFSINGNLISETKELLLD</sequence>
<reference evidence="1 2" key="1">
    <citation type="journal article" date="2019" name="Int. J. Syst. Evol. Microbiol.">
        <title>The Global Catalogue of Microorganisms (GCM) 10K type strain sequencing project: providing services to taxonomists for standard genome sequencing and annotation.</title>
        <authorList>
            <consortium name="The Broad Institute Genomics Platform"/>
            <consortium name="The Broad Institute Genome Sequencing Center for Infectious Disease"/>
            <person name="Wu L."/>
            <person name="Ma J."/>
        </authorList>
    </citation>
    <scope>NUCLEOTIDE SEQUENCE [LARGE SCALE GENOMIC DNA]</scope>
    <source>
        <strain evidence="1 2">JCM 15976</strain>
    </source>
</reference>
<comment type="caution">
    <text evidence="1">The sequence shown here is derived from an EMBL/GenBank/DDBJ whole genome shotgun (WGS) entry which is preliminary data.</text>
</comment>
<keyword evidence="2" id="KW-1185">Reference proteome</keyword>
<evidence type="ECO:0000313" key="2">
    <source>
        <dbReference type="Proteomes" id="UP001500736"/>
    </source>
</evidence>
<dbReference type="Proteomes" id="UP001500736">
    <property type="component" value="Unassembled WGS sequence"/>
</dbReference>
<dbReference type="RefSeq" id="WP_343796270.1">
    <property type="nucleotide sequence ID" value="NZ_BAAAGF010000001.1"/>
</dbReference>
<evidence type="ECO:0000313" key="1">
    <source>
        <dbReference type="EMBL" id="GAA0740138.1"/>
    </source>
</evidence>
<gene>
    <name evidence="1" type="ORF">GCM10009431_09980</name>
</gene>
<name>A0ABN1JHW6_9FLAO</name>
<accession>A0ABN1JHW6</accession>
<proteinExistence type="predicted"/>
<dbReference type="Gene3D" id="2.60.40.1930">
    <property type="match status" value="1"/>
</dbReference>
<organism evidence="1 2">
    <name type="scientific">Gaetbulibacter jejuensis</name>
    <dbReference type="NCBI Taxonomy" id="584607"/>
    <lineage>
        <taxon>Bacteria</taxon>
        <taxon>Pseudomonadati</taxon>
        <taxon>Bacteroidota</taxon>
        <taxon>Flavobacteriia</taxon>
        <taxon>Flavobacteriales</taxon>
        <taxon>Flavobacteriaceae</taxon>
        <taxon>Gaetbulibacter</taxon>
    </lineage>
</organism>
<dbReference type="EMBL" id="BAAAGF010000001">
    <property type="protein sequence ID" value="GAA0740138.1"/>
    <property type="molecule type" value="Genomic_DNA"/>
</dbReference>